<evidence type="ECO:0000256" key="6">
    <source>
        <dbReference type="ARBA" id="ARBA00022840"/>
    </source>
</evidence>
<dbReference type="InterPro" id="IPR041075">
    <property type="entry name" value="NOD1/2_WH"/>
</dbReference>
<evidence type="ECO:0000313" key="9">
    <source>
        <dbReference type="EMBL" id="KAL2077076.1"/>
    </source>
</evidence>
<dbReference type="InterPro" id="IPR027417">
    <property type="entry name" value="P-loop_NTPase"/>
</dbReference>
<dbReference type="Pfam" id="PF17779">
    <property type="entry name" value="WHD_NOD2"/>
    <property type="match status" value="1"/>
</dbReference>
<dbReference type="SMART" id="SM00368">
    <property type="entry name" value="LRR_RI"/>
    <property type="match status" value="15"/>
</dbReference>
<keyword evidence="2" id="KW-0963">Cytoplasm</keyword>
<dbReference type="SUPFAM" id="SSF52540">
    <property type="entry name" value="P-loop containing nucleoside triphosphate hydrolases"/>
    <property type="match status" value="1"/>
</dbReference>
<sequence length="1392" mass="156114">MLKVMKKRPESPTHSCVSMRSDRSKDRPPEFKEPEPLPELSAMEERSESPTHSCVSMRSDRSKDRPPEFKEAEPPPELSAMRSDRSKDRPSEFKEAEPPPELSAMRSDRSKDRPLEFKEAEPPPELSTTVKKHCCVNKECQGMKDLAHRKKFQENVFHTFKELENKVIAFMKHELKRFKQLLKKENTTYYDKGEDDNYSAREGALNITVHFLRKMNQKNLADSLEKCPIELCQRKLKSNLKKRYGRVLQGIAQQGKSELLEKIYTDLYITEGGSGAVNKDHEVGCIEKATRSQEAEEKLIECNKIFQPLPEEDRPIRTVLTKGVAGIGKSISVQKFILDWAKGNENQDIELIFPLPFRELNLKKEKYSFMEILHQFFPETKGLMFTKSKDYKVLFIFDGLDECRHPLEFKKNEIWSDLTTRTSLDVLLTNLIKGNLFPSALIWITSRPAAASHIPPECIDLVAEVRGFNEDQKEEYFRKKIEDKTLAERVIKLIKESRSLFIMCHIPVFCWISATVFERILMETDAAESAKEPEEKILKTLTQMYAHFLIFQTKRKTEKYDDKSSLDTQWDEKGTQAMGQLAFQNLLKNNLIFCASDLKECGISVEDASVYSGMCTQIFKEDSGIFCGTAFCFVHLSIQEFMAALYAHMCMNQDKRNVFADQDTSPEINTMTEMLKNAVDKALKSDSGLFDLFLRFILGLSLQSNQKLLHGLLTHSESSSQSKEEIVTYIKDKFKENPSAERSINLFHCLNELNDKSLVEDIQKHLKSGSLSSAKLSPAQWSALVFVLLTSEEVIEEFDLKKFQRSDECLKRLLPVVRTATKALLNNCCLTQESCSAIAKILSSSSLKELDLSDNDIKDSGVEFLAGQLENPQCKLETLRLSNGNITGKGYSALALALGKNLCLKELDLRGNDPGDSGVKSLTNLKEYSTCKLDTVRLLKSDAAEKACAYLTSVLGRNPLLLTELDLSEKKPGDSGVKQFCALLKDSHCRFKKLKLSDCSMSKEGCAALTKALTSNPSHLRELDLSDNKLGNSGVKHISDLLKCNLENPELLKSDAAEKACAYLTSVLHRNPLLLTELDLSEKKPGDSGVKQFCALLEDSHCRFKKLKLSNSSITEEGCPALTSALISNPSHLIQLNLSDNELRDSGVKQISTLLRNPDCKLQRLELSNCGVTGEGYAALASALKSNPSHLEELDLRGNDPGDSGVELLTSVLNNKKCKLRLLKSDAAEKACVYLTSVLGRNPLLLTELDLSEKKPGDSGVKQFCALLEDSHCRFKKLKLLKSDAAEKACAYLTSVLHRNPLLLTELDLSEKKPGDSGVKQFCALLEDSHCRLKKLNLSDCGVTGEGYAALASALKSNPSHLEELDLRGNEPGDSGVELLTSVLKNQKCKLR</sequence>
<feature type="compositionally biased region" description="Basic and acidic residues" evidence="7">
    <location>
        <begin position="58"/>
        <end position="73"/>
    </location>
</feature>
<dbReference type="InterPro" id="IPR001611">
    <property type="entry name" value="Leu-rich_rpt"/>
</dbReference>
<keyword evidence="3" id="KW-0433">Leucine-rich repeat</keyword>
<keyword evidence="10" id="KW-1185">Reference proteome</keyword>
<evidence type="ECO:0000256" key="1">
    <source>
        <dbReference type="ARBA" id="ARBA00004496"/>
    </source>
</evidence>
<keyword evidence="6" id="KW-0067">ATP-binding</keyword>
<dbReference type="InterPro" id="IPR041267">
    <property type="entry name" value="NLRP_HD2"/>
</dbReference>
<feature type="region of interest" description="Disordered" evidence="7">
    <location>
        <begin position="1"/>
        <end position="129"/>
    </location>
</feature>
<accession>A0ABD1ISZ7</accession>
<comment type="subcellular location">
    <subcellularLocation>
        <location evidence="1">Cytoplasm</location>
    </subcellularLocation>
</comment>
<dbReference type="Proteomes" id="UP001591681">
    <property type="component" value="Unassembled WGS sequence"/>
</dbReference>
<dbReference type="PROSITE" id="PS50837">
    <property type="entry name" value="NACHT"/>
    <property type="match status" value="1"/>
</dbReference>
<dbReference type="GO" id="GO:0005737">
    <property type="term" value="C:cytoplasm"/>
    <property type="evidence" value="ECO:0007669"/>
    <property type="project" value="UniProtKB-SubCell"/>
</dbReference>
<keyword evidence="4" id="KW-0677">Repeat</keyword>
<evidence type="ECO:0000259" key="8">
    <source>
        <dbReference type="PROSITE" id="PS50837"/>
    </source>
</evidence>
<dbReference type="Gene3D" id="3.40.50.300">
    <property type="entry name" value="P-loop containing nucleotide triphosphate hydrolases"/>
    <property type="match status" value="1"/>
</dbReference>
<dbReference type="PANTHER" id="PTHR24106">
    <property type="entry name" value="NACHT, LRR AND CARD DOMAINS-CONTAINING"/>
    <property type="match status" value="1"/>
</dbReference>
<dbReference type="GO" id="GO:0005524">
    <property type="term" value="F:ATP binding"/>
    <property type="evidence" value="ECO:0007669"/>
    <property type="project" value="UniProtKB-KW"/>
</dbReference>
<dbReference type="SMART" id="SM01288">
    <property type="entry name" value="FISNA"/>
    <property type="match status" value="1"/>
</dbReference>
<evidence type="ECO:0000313" key="10">
    <source>
        <dbReference type="Proteomes" id="UP001591681"/>
    </source>
</evidence>
<dbReference type="Pfam" id="PF13516">
    <property type="entry name" value="LRR_6"/>
    <property type="match status" value="9"/>
</dbReference>
<evidence type="ECO:0000256" key="4">
    <source>
        <dbReference type="ARBA" id="ARBA00022737"/>
    </source>
</evidence>
<dbReference type="Gene3D" id="3.80.10.10">
    <property type="entry name" value="Ribonuclease Inhibitor"/>
    <property type="match status" value="4"/>
</dbReference>
<dbReference type="EMBL" id="JBHFQA010000024">
    <property type="protein sequence ID" value="KAL2077076.1"/>
    <property type="molecule type" value="Genomic_DNA"/>
</dbReference>
<evidence type="ECO:0000256" key="7">
    <source>
        <dbReference type="SAM" id="MobiDB-lite"/>
    </source>
</evidence>
<name>A0ABD1ISZ7_9TELE</name>
<keyword evidence="5" id="KW-0547">Nucleotide-binding</keyword>
<dbReference type="PROSITE" id="PS51450">
    <property type="entry name" value="LRR"/>
    <property type="match status" value="1"/>
</dbReference>
<feature type="domain" description="NACHT" evidence="8">
    <location>
        <begin position="317"/>
        <end position="450"/>
    </location>
</feature>
<protein>
    <recommendedName>
        <fullName evidence="8">NACHT domain-containing protein</fullName>
    </recommendedName>
</protein>
<dbReference type="Pfam" id="PF14484">
    <property type="entry name" value="FISNA"/>
    <property type="match status" value="1"/>
</dbReference>
<dbReference type="InterPro" id="IPR032675">
    <property type="entry name" value="LRR_dom_sf"/>
</dbReference>
<organism evidence="9 10">
    <name type="scientific">Coilia grayii</name>
    <name type="common">Gray's grenadier anchovy</name>
    <dbReference type="NCBI Taxonomy" id="363190"/>
    <lineage>
        <taxon>Eukaryota</taxon>
        <taxon>Metazoa</taxon>
        <taxon>Chordata</taxon>
        <taxon>Craniata</taxon>
        <taxon>Vertebrata</taxon>
        <taxon>Euteleostomi</taxon>
        <taxon>Actinopterygii</taxon>
        <taxon>Neopterygii</taxon>
        <taxon>Teleostei</taxon>
        <taxon>Clupei</taxon>
        <taxon>Clupeiformes</taxon>
        <taxon>Clupeoidei</taxon>
        <taxon>Engraulidae</taxon>
        <taxon>Coilinae</taxon>
        <taxon>Coilia</taxon>
    </lineage>
</organism>
<dbReference type="Pfam" id="PF17776">
    <property type="entry name" value="NLRC4_HD2"/>
    <property type="match status" value="1"/>
</dbReference>
<reference evidence="9 10" key="1">
    <citation type="submission" date="2024-09" db="EMBL/GenBank/DDBJ databases">
        <title>A chromosome-level genome assembly of Gray's grenadier anchovy, Coilia grayii.</title>
        <authorList>
            <person name="Fu Z."/>
        </authorList>
    </citation>
    <scope>NUCLEOTIDE SEQUENCE [LARGE SCALE GENOMIC DNA]</scope>
    <source>
        <strain evidence="9">G4</strain>
        <tissue evidence="9">Muscle</tissue>
    </source>
</reference>
<dbReference type="InterPro" id="IPR007111">
    <property type="entry name" value="NACHT_NTPase"/>
</dbReference>
<evidence type="ECO:0000256" key="3">
    <source>
        <dbReference type="ARBA" id="ARBA00022614"/>
    </source>
</evidence>
<evidence type="ECO:0000256" key="5">
    <source>
        <dbReference type="ARBA" id="ARBA00022741"/>
    </source>
</evidence>
<feature type="compositionally biased region" description="Basic and acidic residues" evidence="7">
    <location>
        <begin position="106"/>
        <end position="121"/>
    </location>
</feature>
<evidence type="ECO:0000256" key="2">
    <source>
        <dbReference type="ARBA" id="ARBA00022490"/>
    </source>
</evidence>
<dbReference type="SUPFAM" id="SSF52047">
    <property type="entry name" value="RNI-like"/>
    <property type="match status" value="3"/>
</dbReference>
<dbReference type="InterPro" id="IPR051261">
    <property type="entry name" value="NLR"/>
</dbReference>
<dbReference type="InterPro" id="IPR029495">
    <property type="entry name" value="NACHT-assoc"/>
</dbReference>
<feature type="compositionally biased region" description="Basic and acidic residues" evidence="7">
    <location>
        <begin position="82"/>
        <end position="97"/>
    </location>
</feature>
<dbReference type="Pfam" id="PF05729">
    <property type="entry name" value="NACHT"/>
    <property type="match status" value="1"/>
</dbReference>
<gene>
    <name evidence="9" type="ORF">ACEWY4_026580</name>
</gene>
<proteinExistence type="predicted"/>
<comment type="caution">
    <text evidence="9">The sequence shown here is derived from an EMBL/GenBank/DDBJ whole genome shotgun (WGS) entry which is preliminary data.</text>
</comment>
<feature type="compositionally biased region" description="Basic and acidic residues" evidence="7">
    <location>
        <begin position="20"/>
        <end position="35"/>
    </location>
</feature>
<dbReference type="FunFam" id="3.40.50.300:FF:000210">
    <property type="entry name" value="Si:dkey-16p6.1"/>
    <property type="match status" value="1"/>
</dbReference>